<keyword evidence="3" id="KW-0732">Signal</keyword>
<comment type="subcellular location">
    <subcellularLocation>
        <location evidence="1">Cell envelope</location>
    </subcellularLocation>
</comment>
<dbReference type="GO" id="GO:0022857">
    <property type="term" value="F:transmembrane transporter activity"/>
    <property type="evidence" value="ECO:0007669"/>
    <property type="project" value="InterPro"/>
</dbReference>
<dbReference type="STRING" id="573501.SAMN04487999_1026"/>
<reference evidence="7 10" key="3">
    <citation type="submission" date="2018-07" db="EMBL/GenBank/DDBJ databases">
        <title>Leeuwenhoekiella genomics.</title>
        <authorList>
            <person name="Tahon G."/>
            <person name="Willems A."/>
        </authorList>
    </citation>
    <scope>NUCLEOTIDE SEQUENCE [LARGE SCALE GENOMIC DNA]</scope>
    <source>
        <strain evidence="7 10">LMG 24856</strain>
    </source>
</reference>
<dbReference type="EMBL" id="FQXT01000002">
    <property type="protein sequence ID" value="SHH81916.1"/>
    <property type="molecule type" value="Genomic_DNA"/>
</dbReference>
<evidence type="ECO:0000259" key="6">
    <source>
        <dbReference type="Pfam" id="PF25967"/>
    </source>
</evidence>
<dbReference type="RefSeq" id="WP_072981040.1">
    <property type="nucleotide sequence ID" value="NZ_FQXT01000002.1"/>
</dbReference>
<dbReference type="GO" id="GO:0030313">
    <property type="term" value="C:cell envelope"/>
    <property type="evidence" value="ECO:0007669"/>
    <property type="project" value="UniProtKB-SubCell"/>
</dbReference>
<protein>
    <submittedName>
        <fullName evidence="7">Membrane fusion protein (Multidrug efflux system)</fullName>
    </submittedName>
    <submittedName>
        <fullName evidence="8">Membrane fusion protein, multidrug efflux system</fullName>
    </submittedName>
</protein>
<sequence length="378" mass="40837">MKKRIFNYLIPALLGVLVTTSCGEDKSSGEGQAQAQQAQKLPVISIPQQTLTGYSSYPASIEGIVNSGVRAKIQGYISNVLVDEGAKVRKGQALFKLETQSLSQDANAARANVNAAQVEVDKLKPLVDKGIISNVQLETAKAQLEQAKSNYESIAANISYATVKSPVDGYVGAIPYREGALVGPTDTTPLTTVADIEQVYAFFSMNESEYLNFIQKTEGATLQEKIENFPEVTLVLANGKEYEQKGKIQTVTAQVDRTTGTVSFRAIFDNPNQLITNGNSGTLKIPIEYRDVPVVPLNSTFEQQGKIIAYKVSDDNKAQTAEIITRATIGNLYVVESGVQAGDKIIAKGANKVRPGTALEPQEVPFDSIAKPVEKLFQ</sequence>
<dbReference type="OrthoDB" id="9801814at2"/>
<evidence type="ECO:0000313" key="7">
    <source>
        <dbReference type="EMBL" id="RXG31178.1"/>
    </source>
</evidence>
<feature type="domain" description="Multidrug resistance protein MdtA-like beta-barrel" evidence="5">
    <location>
        <begin position="204"/>
        <end position="276"/>
    </location>
</feature>
<dbReference type="Proteomes" id="UP000290037">
    <property type="component" value="Unassembled WGS sequence"/>
</dbReference>
<feature type="chain" id="PRO_5013223250" evidence="3">
    <location>
        <begin position="24"/>
        <end position="378"/>
    </location>
</feature>
<evidence type="ECO:0000259" key="5">
    <source>
        <dbReference type="Pfam" id="PF25944"/>
    </source>
</evidence>
<dbReference type="PANTHER" id="PTHR30158:SF23">
    <property type="entry name" value="MULTIDRUG RESISTANCE PROTEIN MEXA"/>
    <property type="match status" value="1"/>
</dbReference>
<feature type="domain" description="Multidrug resistance protein MdtA-like barrel-sandwich hybrid" evidence="4">
    <location>
        <begin position="69"/>
        <end position="193"/>
    </location>
</feature>
<dbReference type="Gene3D" id="2.40.420.20">
    <property type="match status" value="1"/>
</dbReference>
<comment type="similarity">
    <text evidence="2">Belongs to the membrane fusion protein (MFP) (TC 8.A.1) family.</text>
</comment>
<dbReference type="InterPro" id="IPR058627">
    <property type="entry name" value="MdtA-like_C"/>
</dbReference>
<evidence type="ECO:0000313" key="9">
    <source>
        <dbReference type="Proteomes" id="UP000184240"/>
    </source>
</evidence>
<evidence type="ECO:0000256" key="3">
    <source>
        <dbReference type="SAM" id="SignalP"/>
    </source>
</evidence>
<evidence type="ECO:0000259" key="4">
    <source>
        <dbReference type="Pfam" id="PF25917"/>
    </source>
</evidence>
<dbReference type="GO" id="GO:0005886">
    <property type="term" value="C:plasma membrane"/>
    <property type="evidence" value="ECO:0007669"/>
    <property type="project" value="TreeGrafter"/>
</dbReference>
<dbReference type="EMBL" id="QOVN01000001">
    <property type="protein sequence ID" value="RXG31178.1"/>
    <property type="molecule type" value="Genomic_DNA"/>
</dbReference>
<dbReference type="Pfam" id="PF25944">
    <property type="entry name" value="Beta-barrel_RND"/>
    <property type="match status" value="1"/>
</dbReference>
<name>A0A1M5W322_9FLAO</name>
<dbReference type="Gene3D" id="2.40.30.170">
    <property type="match status" value="1"/>
</dbReference>
<dbReference type="Pfam" id="PF25917">
    <property type="entry name" value="BSH_RND"/>
    <property type="match status" value="1"/>
</dbReference>
<dbReference type="InterPro" id="IPR058626">
    <property type="entry name" value="MdtA-like_b-barrel"/>
</dbReference>
<dbReference type="NCBIfam" id="TIGR01730">
    <property type="entry name" value="RND_mfp"/>
    <property type="match status" value="1"/>
</dbReference>
<accession>A0A1M5W322</accession>
<dbReference type="InterPro" id="IPR006143">
    <property type="entry name" value="RND_pump_MFP"/>
</dbReference>
<proteinExistence type="inferred from homology"/>
<reference evidence="9" key="2">
    <citation type="submission" date="2016-11" db="EMBL/GenBank/DDBJ databases">
        <authorList>
            <person name="Varghese N."/>
            <person name="Submissions S."/>
        </authorList>
    </citation>
    <scope>NUCLEOTIDE SEQUENCE [LARGE SCALE GENOMIC DNA]</scope>
    <source>
        <strain evidence="9">DSM 19859</strain>
    </source>
</reference>
<dbReference type="PROSITE" id="PS51257">
    <property type="entry name" value="PROKAR_LIPOPROTEIN"/>
    <property type="match status" value="1"/>
</dbReference>
<evidence type="ECO:0000313" key="10">
    <source>
        <dbReference type="Proteomes" id="UP000290037"/>
    </source>
</evidence>
<reference evidence="8" key="1">
    <citation type="submission" date="2016-11" db="EMBL/GenBank/DDBJ databases">
        <authorList>
            <person name="Jaros S."/>
            <person name="Januszkiewicz K."/>
            <person name="Wedrychowicz H."/>
        </authorList>
    </citation>
    <scope>NUCLEOTIDE SEQUENCE [LARGE SCALE GENOMIC DNA]</scope>
    <source>
        <strain evidence="8">DSM 19859</strain>
    </source>
</reference>
<evidence type="ECO:0000313" key="8">
    <source>
        <dbReference type="EMBL" id="SHH81916.1"/>
    </source>
</evidence>
<evidence type="ECO:0000256" key="2">
    <source>
        <dbReference type="ARBA" id="ARBA00009477"/>
    </source>
</evidence>
<organism evidence="8 9">
    <name type="scientific">Leeuwenhoekiella palythoae</name>
    <dbReference type="NCBI Taxonomy" id="573501"/>
    <lineage>
        <taxon>Bacteria</taxon>
        <taxon>Pseudomonadati</taxon>
        <taxon>Bacteroidota</taxon>
        <taxon>Flavobacteriia</taxon>
        <taxon>Flavobacteriales</taxon>
        <taxon>Flavobacteriaceae</taxon>
        <taxon>Leeuwenhoekiella</taxon>
    </lineage>
</organism>
<dbReference type="AlphaFoldDB" id="A0A1M5W322"/>
<dbReference type="InterPro" id="IPR058625">
    <property type="entry name" value="MdtA-like_BSH"/>
</dbReference>
<gene>
    <name evidence="7" type="ORF">DSM01_318</name>
    <name evidence="8" type="ORF">SAMN04487999_1026</name>
</gene>
<feature type="signal peptide" evidence="3">
    <location>
        <begin position="1"/>
        <end position="23"/>
    </location>
</feature>
<keyword evidence="10" id="KW-1185">Reference proteome</keyword>
<dbReference type="PANTHER" id="PTHR30158">
    <property type="entry name" value="ACRA/E-RELATED COMPONENT OF DRUG EFFLUX TRANSPORTER"/>
    <property type="match status" value="1"/>
</dbReference>
<evidence type="ECO:0000256" key="1">
    <source>
        <dbReference type="ARBA" id="ARBA00004196"/>
    </source>
</evidence>
<dbReference type="Gene3D" id="1.10.287.470">
    <property type="entry name" value="Helix hairpin bin"/>
    <property type="match status" value="1"/>
</dbReference>
<dbReference type="Gene3D" id="2.40.50.100">
    <property type="match status" value="1"/>
</dbReference>
<dbReference type="GO" id="GO:0046677">
    <property type="term" value="P:response to antibiotic"/>
    <property type="evidence" value="ECO:0007669"/>
    <property type="project" value="TreeGrafter"/>
</dbReference>
<feature type="domain" description="Multidrug resistance protein MdtA-like C-terminal permuted SH3" evidence="6">
    <location>
        <begin position="301"/>
        <end position="351"/>
    </location>
</feature>
<dbReference type="Pfam" id="PF25967">
    <property type="entry name" value="RND-MFP_C"/>
    <property type="match status" value="1"/>
</dbReference>
<dbReference type="SUPFAM" id="SSF111369">
    <property type="entry name" value="HlyD-like secretion proteins"/>
    <property type="match status" value="1"/>
</dbReference>
<dbReference type="Proteomes" id="UP000184240">
    <property type="component" value="Unassembled WGS sequence"/>
</dbReference>